<dbReference type="EMBL" id="JARKNE010000004">
    <property type="protein sequence ID" value="KAK5836404.1"/>
    <property type="molecule type" value="Genomic_DNA"/>
</dbReference>
<reference evidence="1 2" key="1">
    <citation type="submission" date="2023-03" db="EMBL/GenBank/DDBJ databases">
        <title>WGS of Gossypium arboreum.</title>
        <authorList>
            <person name="Yu D."/>
        </authorList>
    </citation>
    <scope>NUCLEOTIDE SEQUENCE [LARGE SCALE GENOMIC DNA]</scope>
    <source>
        <tissue evidence="1">Leaf</tissue>
    </source>
</reference>
<protein>
    <submittedName>
        <fullName evidence="1">Uncharacterized protein</fullName>
    </submittedName>
</protein>
<keyword evidence="2" id="KW-1185">Reference proteome</keyword>
<name>A0ABR0QBK7_GOSAR</name>
<comment type="caution">
    <text evidence="1">The sequence shown here is derived from an EMBL/GenBank/DDBJ whole genome shotgun (WGS) entry which is preliminary data.</text>
</comment>
<gene>
    <name evidence="1" type="ORF">PVK06_012192</name>
</gene>
<sequence length="50" mass="5694">MGDEESLATKLGVFMEQMAVRQQTLEEQMVELSLSVQKLTKGYTKKNSEE</sequence>
<evidence type="ECO:0000313" key="2">
    <source>
        <dbReference type="Proteomes" id="UP001358586"/>
    </source>
</evidence>
<dbReference type="Proteomes" id="UP001358586">
    <property type="component" value="Chromosome 4"/>
</dbReference>
<organism evidence="1 2">
    <name type="scientific">Gossypium arboreum</name>
    <name type="common">Tree cotton</name>
    <name type="synonym">Gossypium nanking</name>
    <dbReference type="NCBI Taxonomy" id="29729"/>
    <lineage>
        <taxon>Eukaryota</taxon>
        <taxon>Viridiplantae</taxon>
        <taxon>Streptophyta</taxon>
        <taxon>Embryophyta</taxon>
        <taxon>Tracheophyta</taxon>
        <taxon>Spermatophyta</taxon>
        <taxon>Magnoliopsida</taxon>
        <taxon>eudicotyledons</taxon>
        <taxon>Gunneridae</taxon>
        <taxon>Pentapetalae</taxon>
        <taxon>rosids</taxon>
        <taxon>malvids</taxon>
        <taxon>Malvales</taxon>
        <taxon>Malvaceae</taxon>
        <taxon>Malvoideae</taxon>
        <taxon>Gossypium</taxon>
    </lineage>
</organism>
<evidence type="ECO:0000313" key="1">
    <source>
        <dbReference type="EMBL" id="KAK5836404.1"/>
    </source>
</evidence>
<accession>A0ABR0QBK7</accession>
<proteinExistence type="predicted"/>